<proteinExistence type="inferred from homology"/>
<keyword evidence="2" id="KW-0328">Glycosyltransferase</keyword>
<dbReference type="CDD" id="cd02439">
    <property type="entry name" value="DMB-PRT_CobT"/>
    <property type="match status" value="1"/>
</dbReference>
<sequence length="367" mass="38247">MEKPDIICGYDESKCLDFMRRIGGSRPIFACVIASTDTAKIPGLSAAGAMPEITDYTPPADVELLFYGKCRCIEGVPVTPDGIPTPALITISAIRLSGIPYFVVNGGLRVLPKVPFIDVGGNPGKDIRSGRSVEDPKEVYERSSIVGRQLSRLADYLVVGESIPGGTTTALSVLLAMGVDASRKVSSSMPNNPHDLKLRVVEEALAAAGIHFGSLERDPFRAISSVGDPMMPAAAGLIAGAAEEVPVIMAGGTQMCAVLKVIQALSPGVLENLAIGTTRWILEDKTSDIRELVSQIAPVPVLAAGLDFSGSMYSGLRAYELGVAKEGVGAGGSSIAAMLTSGGAITKASLLREIEVNYGMLTNASPD</sequence>
<dbReference type="EMBL" id="RXGA01000002">
    <property type="protein sequence ID" value="RWX73628.1"/>
    <property type="molecule type" value="Genomic_DNA"/>
</dbReference>
<dbReference type="GO" id="GO:0008939">
    <property type="term" value="F:nicotinate-nucleotide-dimethylbenzimidazole phosphoribosyltransferase activity"/>
    <property type="evidence" value="ECO:0007669"/>
    <property type="project" value="InterPro"/>
</dbReference>
<name>A0A444L7V2_METS7</name>
<dbReference type="InterPro" id="IPR003200">
    <property type="entry name" value="Nict_dMeBzImd_PRibTrfase"/>
</dbReference>
<evidence type="ECO:0000256" key="1">
    <source>
        <dbReference type="HAMAP-Rule" id="MF_01086"/>
    </source>
</evidence>
<evidence type="ECO:0000313" key="2">
    <source>
        <dbReference type="EMBL" id="RWX73628.1"/>
    </source>
</evidence>
<accession>A0A444L7V2</accession>
<dbReference type="NCBIfam" id="TIGR00303">
    <property type="entry name" value="nicotinate mononucleotide-dependent phosphoribosyltransferase CobT"/>
    <property type="match status" value="1"/>
</dbReference>
<reference evidence="2 3" key="1">
    <citation type="submission" date="2018-12" db="EMBL/GenBank/DDBJ databases">
        <title>The complete genome of the methanogenic archaea of the candidate phylum Verstraetearchaeota, obtained from the metagenome of underground thermal water.</title>
        <authorList>
            <person name="Kadnikov V.V."/>
            <person name="Mardanov A.V."/>
            <person name="Beletsky A.V."/>
            <person name="Karnachuk O.V."/>
            <person name="Ravin N.V."/>
        </authorList>
    </citation>
    <scope>NUCLEOTIDE SEQUENCE [LARGE SCALE GENOMIC DNA]</scope>
    <source>
        <strain evidence="2">Ch88</strain>
    </source>
</reference>
<organism evidence="2 3">
    <name type="scientific">Methanosuratincola subterraneus</name>
    <dbReference type="NCBI Taxonomy" id="2593994"/>
    <lineage>
        <taxon>Archaea</taxon>
        <taxon>Thermoproteota</taxon>
        <taxon>Methanosuratincolia</taxon>
        <taxon>Candidatus Methanomethylicales</taxon>
        <taxon>Candidatus Methanomethylicaceae</taxon>
        <taxon>Candidatus Methanosuratincola (ex Vanwonterghem et al. 2016)</taxon>
    </lineage>
</organism>
<dbReference type="AlphaFoldDB" id="A0A444L7V2"/>
<gene>
    <name evidence="2" type="ORF">Metus_0407</name>
</gene>
<dbReference type="Gene3D" id="3.40.50.10210">
    <property type="match status" value="1"/>
</dbReference>
<dbReference type="Pfam" id="PF02277">
    <property type="entry name" value="DBI_PRT"/>
    <property type="match status" value="1"/>
</dbReference>
<evidence type="ECO:0000313" key="3">
    <source>
        <dbReference type="Proteomes" id="UP000288215"/>
    </source>
</evidence>
<dbReference type="InterPro" id="IPR002805">
    <property type="entry name" value="Nict_dMeBzImd_PRibTrfase_arc"/>
</dbReference>
<dbReference type="HAMAP" id="MF_01086">
    <property type="entry name" value="UPF0284"/>
    <property type="match status" value="1"/>
</dbReference>
<dbReference type="PANTHER" id="PTHR38811">
    <property type="match status" value="1"/>
</dbReference>
<keyword evidence="2" id="KW-0808">Transferase</keyword>
<dbReference type="InterPro" id="IPR036087">
    <property type="entry name" value="Nict_dMeBzImd_PRibTrfase_sf"/>
</dbReference>
<dbReference type="PANTHER" id="PTHR38811:SF1">
    <property type="entry name" value="UPF0284 PROTEIN SLL1500"/>
    <property type="match status" value="1"/>
</dbReference>
<comment type="similarity">
    <text evidence="1">Belongs to the UPF0284 family.</text>
</comment>
<protein>
    <recommendedName>
        <fullName evidence="1">UPF0284 protein Metus_0407</fullName>
    </recommendedName>
</protein>
<dbReference type="Proteomes" id="UP000288215">
    <property type="component" value="Unassembled WGS sequence"/>
</dbReference>
<dbReference type="NCBIfam" id="NF003372">
    <property type="entry name" value="PRK04447.1-5"/>
    <property type="match status" value="1"/>
</dbReference>
<dbReference type="SUPFAM" id="SSF52733">
    <property type="entry name" value="Nicotinate mononucleotide:5,6-dimethylbenzimidazole phosphoribosyltransferase (CobT)"/>
    <property type="match status" value="1"/>
</dbReference>
<comment type="caution">
    <text evidence="2">The sequence shown here is derived from an EMBL/GenBank/DDBJ whole genome shotgun (WGS) entry which is preliminary data.</text>
</comment>